<geneLocation type="plasmid" evidence="2">
    <name>unnamed1</name>
</geneLocation>
<keyword evidence="2" id="KW-0614">Plasmid</keyword>
<dbReference type="Proteomes" id="UP000664109">
    <property type="component" value="Unassembled WGS sequence"/>
</dbReference>
<evidence type="ECO:0000313" key="3">
    <source>
        <dbReference type="Proteomes" id="UP000664109"/>
    </source>
</evidence>
<dbReference type="InterPro" id="IPR007278">
    <property type="entry name" value="DUF397"/>
</dbReference>
<dbReference type="EMBL" id="JAFEJA010000003">
    <property type="protein sequence ID" value="MBM9624658.1"/>
    <property type="molecule type" value="Genomic_DNA"/>
</dbReference>
<comment type="caution">
    <text evidence="2">The sequence shown here is derived from an EMBL/GenBank/DDBJ whole genome shotgun (WGS) entry which is preliminary data.</text>
</comment>
<gene>
    <name evidence="2" type="ORF">JE024_39690</name>
</gene>
<accession>A0ABS2V4U4</accession>
<protein>
    <submittedName>
        <fullName evidence="2">DUF397 domain-containing protein</fullName>
    </submittedName>
</protein>
<evidence type="ECO:0000313" key="2">
    <source>
        <dbReference type="EMBL" id="MBM9624658.1"/>
    </source>
</evidence>
<feature type="domain" description="DUF397" evidence="1">
    <location>
        <begin position="17"/>
        <end position="68"/>
    </location>
</feature>
<keyword evidence="3" id="KW-1185">Reference proteome</keyword>
<evidence type="ECO:0000259" key="1">
    <source>
        <dbReference type="Pfam" id="PF04149"/>
    </source>
</evidence>
<sequence>MQNFTNGMAASLIRGPWVKSRKSEAAGMCVQLAALPQGGYAMANSTDAGGPALVFTADEMDAFFDGVRNGDFNDLVTHNR</sequence>
<dbReference type="Pfam" id="PF04149">
    <property type="entry name" value="DUF397"/>
    <property type="match status" value="1"/>
</dbReference>
<proteinExistence type="predicted"/>
<name>A0ABS2V4U4_9ACTN</name>
<reference evidence="2 3" key="1">
    <citation type="journal article" date="2016" name="Arch. Microbiol.">
        <title>Streptomyces zhihengii sp. nov., isolated from rhizospheric soil of Psammosilene tunicoides.</title>
        <authorList>
            <person name="Huang M.J."/>
            <person name="Fei J.J."/>
            <person name="Salam N."/>
            <person name="Kim C.J."/>
            <person name="Hozzein W.N."/>
            <person name="Xiao M."/>
            <person name="Huang H.Q."/>
            <person name="Li W.J."/>
        </authorList>
    </citation>
    <scope>NUCLEOTIDE SEQUENCE [LARGE SCALE GENOMIC DNA]</scope>
    <source>
        <strain evidence="2 3">YIM T102</strain>
    </source>
</reference>
<dbReference type="RefSeq" id="WP_205378967.1">
    <property type="nucleotide sequence ID" value="NZ_JAFEJA010000003.1"/>
</dbReference>
<organism evidence="2 3">
    <name type="scientific">Streptomyces zhihengii</name>
    <dbReference type="NCBI Taxonomy" id="1818004"/>
    <lineage>
        <taxon>Bacteria</taxon>
        <taxon>Bacillati</taxon>
        <taxon>Actinomycetota</taxon>
        <taxon>Actinomycetes</taxon>
        <taxon>Kitasatosporales</taxon>
        <taxon>Streptomycetaceae</taxon>
        <taxon>Streptomyces</taxon>
    </lineage>
</organism>